<gene>
    <name evidence="4" type="ORF">SAMN05421730_101150</name>
</gene>
<evidence type="ECO:0000256" key="3">
    <source>
        <dbReference type="ARBA" id="ARBA00022629"/>
    </source>
</evidence>
<dbReference type="InterPro" id="IPR000600">
    <property type="entry name" value="ROK"/>
</dbReference>
<organism evidence="4 5">
    <name type="scientific">Anaerobium acetethylicum</name>
    <dbReference type="NCBI Taxonomy" id="1619234"/>
    <lineage>
        <taxon>Bacteria</taxon>
        <taxon>Bacillati</taxon>
        <taxon>Bacillota</taxon>
        <taxon>Clostridia</taxon>
        <taxon>Lachnospirales</taxon>
        <taxon>Lachnospiraceae</taxon>
        <taxon>Anaerobium</taxon>
    </lineage>
</organism>
<reference evidence="4 5" key="1">
    <citation type="submission" date="2016-09" db="EMBL/GenBank/DDBJ databases">
        <authorList>
            <person name="Capua I."/>
            <person name="De Benedictis P."/>
            <person name="Joannis T."/>
            <person name="Lombin L.H."/>
            <person name="Cattoli G."/>
        </authorList>
    </citation>
    <scope>NUCLEOTIDE SEQUENCE [LARGE SCALE GENOMIC DNA]</scope>
    <source>
        <strain evidence="4 5">GluBS11</strain>
    </source>
</reference>
<proteinExistence type="inferred from homology"/>
<dbReference type="Proteomes" id="UP000199315">
    <property type="component" value="Unassembled WGS sequence"/>
</dbReference>
<dbReference type="InterPro" id="IPR043129">
    <property type="entry name" value="ATPase_NBD"/>
</dbReference>
<evidence type="ECO:0000313" key="4">
    <source>
        <dbReference type="EMBL" id="SCP97520.1"/>
    </source>
</evidence>
<keyword evidence="4" id="KW-0808">Transferase</keyword>
<dbReference type="InterPro" id="IPR036390">
    <property type="entry name" value="WH_DNA-bd_sf"/>
</dbReference>
<dbReference type="Gene3D" id="1.10.10.10">
    <property type="entry name" value="Winged helix-like DNA-binding domain superfamily/Winged helix DNA-binding domain"/>
    <property type="match status" value="1"/>
</dbReference>
<keyword evidence="5" id="KW-1185">Reference proteome</keyword>
<protein>
    <submittedName>
        <fullName evidence="4">Sugar kinase of the NBD/HSP70 family, may contain an N-terminal HTH domain</fullName>
    </submittedName>
</protein>
<evidence type="ECO:0000256" key="2">
    <source>
        <dbReference type="ARBA" id="ARBA00006479"/>
    </source>
</evidence>
<keyword evidence="4" id="KW-0418">Kinase</keyword>
<keyword evidence="3" id="KW-0119">Carbohydrate metabolism</keyword>
<dbReference type="Pfam" id="PF13412">
    <property type="entry name" value="HTH_24"/>
    <property type="match status" value="1"/>
</dbReference>
<dbReference type="SUPFAM" id="SSF46785">
    <property type="entry name" value="Winged helix' DNA-binding domain"/>
    <property type="match status" value="1"/>
</dbReference>
<sequence length="411" mass="45134">MHLKKESLILYKAKKNKTSNRTRILECLFRNPTISRTEIADLTDITPATVTTTVTQLISEGIVQEAGESNAEDSTPGRRKILIEIIPDYAYSIGIEFTQKALVLCITNLKGTVITKNIVPFTEDLAKNITTEIITRLGQLIAASDISTNKFIGIGIAVPGHMDSDQKMMISNNRLWGSFSPDMIREAFDLPVVLENNVRCMGLSQYLFNPATTPDNFSFFHVGLGMHCAIIVEGELFSGNTYISGEIGHTIVDADGRRCECGKHGCLQTIASENWLLKIAGMLYENDSASLLKTLAASKNSITIDHITTAYEMGDAAIHGYISEALKALGITASNIAILTSPEKILLHGQLFNNKEIRRELMDLIQRQLLFVDSSYNNIFEILPCSTIDGAIGANALSVMHFFIHGISAES</sequence>
<dbReference type="PANTHER" id="PTHR18964">
    <property type="entry name" value="ROK (REPRESSOR, ORF, KINASE) FAMILY"/>
    <property type="match status" value="1"/>
</dbReference>
<name>A0A1D3TU59_9FIRM</name>
<dbReference type="Gene3D" id="3.30.420.40">
    <property type="match status" value="2"/>
</dbReference>
<dbReference type="EMBL" id="FMKA01000011">
    <property type="protein sequence ID" value="SCP97520.1"/>
    <property type="molecule type" value="Genomic_DNA"/>
</dbReference>
<dbReference type="GO" id="GO:0016301">
    <property type="term" value="F:kinase activity"/>
    <property type="evidence" value="ECO:0007669"/>
    <property type="project" value="UniProtKB-KW"/>
</dbReference>
<accession>A0A1D3TU59</accession>
<dbReference type="SUPFAM" id="SSF53067">
    <property type="entry name" value="Actin-like ATPase domain"/>
    <property type="match status" value="1"/>
</dbReference>
<dbReference type="GO" id="GO:0042732">
    <property type="term" value="P:D-xylose metabolic process"/>
    <property type="evidence" value="ECO:0007669"/>
    <property type="project" value="UniProtKB-KW"/>
</dbReference>
<dbReference type="PANTHER" id="PTHR18964:SF149">
    <property type="entry name" value="BIFUNCTIONAL UDP-N-ACETYLGLUCOSAMINE 2-EPIMERASE_N-ACETYLMANNOSAMINE KINASE"/>
    <property type="match status" value="1"/>
</dbReference>
<evidence type="ECO:0000256" key="1">
    <source>
        <dbReference type="ARBA" id="ARBA00002486"/>
    </source>
</evidence>
<comment type="function">
    <text evidence="1">Transcriptional repressor of xylose-utilizing enzymes.</text>
</comment>
<dbReference type="AlphaFoldDB" id="A0A1D3TU59"/>
<comment type="similarity">
    <text evidence="2">Belongs to the ROK (NagC/XylR) family.</text>
</comment>
<dbReference type="STRING" id="1619234.SAMN05421730_101150"/>
<dbReference type="Pfam" id="PF00480">
    <property type="entry name" value="ROK"/>
    <property type="match status" value="1"/>
</dbReference>
<dbReference type="InterPro" id="IPR036388">
    <property type="entry name" value="WH-like_DNA-bd_sf"/>
</dbReference>
<keyword evidence="3" id="KW-0859">Xylose metabolism</keyword>
<evidence type="ECO:0000313" key="5">
    <source>
        <dbReference type="Proteomes" id="UP000199315"/>
    </source>
</evidence>